<organism evidence="3 4">
    <name type="scientific">Gossypium aridum</name>
    <name type="common">American cotton</name>
    <name type="synonym">Erioxylum aridum</name>
    <dbReference type="NCBI Taxonomy" id="34290"/>
    <lineage>
        <taxon>Eukaryota</taxon>
        <taxon>Viridiplantae</taxon>
        <taxon>Streptophyta</taxon>
        <taxon>Embryophyta</taxon>
        <taxon>Tracheophyta</taxon>
        <taxon>Spermatophyta</taxon>
        <taxon>Magnoliopsida</taxon>
        <taxon>eudicotyledons</taxon>
        <taxon>Gunneridae</taxon>
        <taxon>Pentapetalae</taxon>
        <taxon>rosids</taxon>
        <taxon>malvids</taxon>
        <taxon>Malvales</taxon>
        <taxon>Malvaceae</taxon>
        <taxon>Malvoideae</taxon>
        <taxon>Gossypium</taxon>
    </lineage>
</organism>
<dbReference type="GO" id="GO:0005524">
    <property type="term" value="F:ATP binding"/>
    <property type="evidence" value="ECO:0007669"/>
    <property type="project" value="InterPro"/>
</dbReference>
<evidence type="ECO:0000313" key="3">
    <source>
        <dbReference type="EMBL" id="MBA0688857.1"/>
    </source>
</evidence>
<accession>A0A7J8XNG7</accession>
<dbReference type="SUPFAM" id="SSF64586">
    <property type="entry name" value="C-terminal domain of ProRS"/>
    <property type="match status" value="1"/>
</dbReference>
<dbReference type="AlphaFoldDB" id="A0A7J8XNG7"/>
<evidence type="ECO:0000313" key="4">
    <source>
        <dbReference type="Proteomes" id="UP000593577"/>
    </source>
</evidence>
<dbReference type="GO" id="GO:0005737">
    <property type="term" value="C:cytoplasm"/>
    <property type="evidence" value="ECO:0007669"/>
    <property type="project" value="InterPro"/>
</dbReference>
<dbReference type="Proteomes" id="UP000593577">
    <property type="component" value="Unassembled WGS sequence"/>
</dbReference>
<evidence type="ECO:0000256" key="1">
    <source>
        <dbReference type="ARBA" id="ARBA00022917"/>
    </source>
</evidence>
<evidence type="ECO:0000259" key="2">
    <source>
        <dbReference type="SMART" id="SM00946"/>
    </source>
</evidence>
<dbReference type="GO" id="GO:0006433">
    <property type="term" value="P:prolyl-tRNA aminoacylation"/>
    <property type="evidence" value="ECO:0007669"/>
    <property type="project" value="InterPro"/>
</dbReference>
<dbReference type="GO" id="GO:0004827">
    <property type="term" value="F:proline-tRNA ligase activity"/>
    <property type="evidence" value="ECO:0007669"/>
    <property type="project" value="InterPro"/>
</dbReference>
<dbReference type="InterPro" id="IPR017449">
    <property type="entry name" value="Pro-tRNA_synth_II"/>
</dbReference>
<gene>
    <name evidence="3" type="ORF">Goari_006621</name>
</gene>
<reference evidence="3 4" key="1">
    <citation type="journal article" date="2019" name="Genome Biol. Evol.">
        <title>Insights into the evolution of the New World diploid cottons (Gossypium, subgenus Houzingenia) based on genome sequencing.</title>
        <authorList>
            <person name="Grover C.E."/>
            <person name="Arick M.A. 2nd"/>
            <person name="Thrash A."/>
            <person name="Conover J.L."/>
            <person name="Sanders W.S."/>
            <person name="Peterson D.G."/>
            <person name="Frelichowski J.E."/>
            <person name="Scheffler J.A."/>
            <person name="Scheffler B.E."/>
            <person name="Wendel J.F."/>
        </authorList>
    </citation>
    <scope>NUCLEOTIDE SEQUENCE [LARGE SCALE GENOMIC DNA]</scope>
    <source>
        <strain evidence="3">185</strain>
        <tissue evidence="3">Leaf</tissue>
    </source>
</reference>
<proteinExistence type="predicted"/>
<feature type="domain" description="Proline-tRNA ligase class II C-terminal" evidence="2">
    <location>
        <begin position="27"/>
        <end position="94"/>
    </location>
</feature>
<dbReference type="Pfam" id="PF09180">
    <property type="entry name" value="ProRS-C_1"/>
    <property type="match status" value="1"/>
</dbReference>
<protein>
    <recommendedName>
        <fullName evidence="2">Proline-tRNA ligase class II C-terminal domain-containing protein</fullName>
    </recommendedName>
</protein>
<dbReference type="EMBL" id="JABFAA010000008">
    <property type="protein sequence ID" value="MBA0688857.1"/>
    <property type="molecule type" value="Genomic_DNA"/>
</dbReference>
<dbReference type="PANTHER" id="PTHR43382">
    <property type="entry name" value="PROLYL-TRNA SYNTHETASE"/>
    <property type="match status" value="1"/>
</dbReference>
<dbReference type="InterPro" id="IPR016061">
    <property type="entry name" value="Pro-tRNA_ligase_II_C"/>
</dbReference>
<name>A0A7J8XNG7_GOSAI</name>
<comment type="caution">
    <text evidence="3">The sequence shown here is derived from an EMBL/GenBank/DDBJ whole genome shotgun (WGS) entry which is preliminary data.</text>
</comment>
<dbReference type="GO" id="GO:0017101">
    <property type="term" value="C:aminoacyl-tRNA synthetase multienzyme complex"/>
    <property type="evidence" value="ECO:0007669"/>
    <property type="project" value="TreeGrafter"/>
</dbReference>
<dbReference type="InterPro" id="IPR004499">
    <property type="entry name" value="Pro-tRNA-ligase_IIa_arc-type"/>
</dbReference>
<sequence>MLEKIQQNLFDVAKQKRDACIEVVKTWDEFIKALGQKKLILAPWCDEEEVEKDVKARTKGEMGAAKSLCTPFEQPELPEVKAREAGELGSGKPHICEESKLPLVAIVVNNTVLNALLLGSLQQSGPIGAEVTRFIHFLKPSPFHGSLPDVNGSGHWGHCKRGNFQFKIVI</sequence>
<dbReference type="Gene3D" id="3.30.110.30">
    <property type="entry name" value="C-terminal domain of ProRS"/>
    <property type="match status" value="1"/>
</dbReference>
<dbReference type="SMART" id="SM00946">
    <property type="entry name" value="ProRS-C_1"/>
    <property type="match status" value="1"/>
</dbReference>
<dbReference type="PANTHER" id="PTHR43382:SF2">
    <property type="entry name" value="BIFUNCTIONAL GLUTAMATE_PROLINE--TRNA LIGASE"/>
    <property type="match status" value="1"/>
</dbReference>
<keyword evidence="4" id="KW-1185">Reference proteome</keyword>
<keyword evidence="1" id="KW-0648">Protein biosynthesis</keyword>